<dbReference type="OrthoDB" id="5101650at2759"/>
<dbReference type="Proteomes" id="UP000736672">
    <property type="component" value="Unassembled WGS sequence"/>
</dbReference>
<dbReference type="EMBL" id="JAGTJS010000022">
    <property type="protein sequence ID" value="KAH7237840.1"/>
    <property type="molecule type" value="Genomic_DNA"/>
</dbReference>
<name>A0A9P9JYY5_FUSSL</name>
<evidence type="ECO:0000313" key="2">
    <source>
        <dbReference type="Proteomes" id="UP000736672"/>
    </source>
</evidence>
<organism evidence="1 2">
    <name type="scientific">Fusarium solani</name>
    <name type="common">Filamentous fungus</name>
    <dbReference type="NCBI Taxonomy" id="169388"/>
    <lineage>
        <taxon>Eukaryota</taxon>
        <taxon>Fungi</taxon>
        <taxon>Dikarya</taxon>
        <taxon>Ascomycota</taxon>
        <taxon>Pezizomycotina</taxon>
        <taxon>Sordariomycetes</taxon>
        <taxon>Hypocreomycetidae</taxon>
        <taxon>Hypocreales</taxon>
        <taxon>Nectriaceae</taxon>
        <taxon>Fusarium</taxon>
        <taxon>Fusarium solani species complex</taxon>
    </lineage>
</organism>
<sequence length="82" mass="9586">MDHWKPHMFRLEPNATLPVSQSHLNAVVLLQECGMFILADHSGKELRWEPDQLLCYAGQSVHYRNERGRPFCLLIQLEVEQN</sequence>
<proteinExistence type="predicted"/>
<dbReference type="AlphaFoldDB" id="A0A9P9JYY5"/>
<evidence type="ECO:0000313" key="1">
    <source>
        <dbReference type="EMBL" id="KAH7237840.1"/>
    </source>
</evidence>
<keyword evidence="2" id="KW-1185">Reference proteome</keyword>
<gene>
    <name evidence="1" type="ORF">B0J15DRAFT_503003</name>
</gene>
<comment type="caution">
    <text evidence="1">The sequence shown here is derived from an EMBL/GenBank/DDBJ whole genome shotgun (WGS) entry which is preliminary data.</text>
</comment>
<accession>A0A9P9JYY5</accession>
<reference evidence="1" key="1">
    <citation type="journal article" date="2021" name="Nat. Commun.">
        <title>Genetic determinants of endophytism in the Arabidopsis root mycobiome.</title>
        <authorList>
            <person name="Mesny F."/>
            <person name="Miyauchi S."/>
            <person name="Thiergart T."/>
            <person name="Pickel B."/>
            <person name="Atanasova L."/>
            <person name="Karlsson M."/>
            <person name="Huettel B."/>
            <person name="Barry K.W."/>
            <person name="Haridas S."/>
            <person name="Chen C."/>
            <person name="Bauer D."/>
            <person name="Andreopoulos W."/>
            <person name="Pangilinan J."/>
            <person name="LaButti K."/>
            <person name="Riley R."/>
            <person name="Lipzen A."/>
            <person name="Clum A."/>
            <person name="Drula E."/>
            <person name="Henrissat B."/>
            <person name="Kohler A."/>
            <person name="Grigoriev I.V."/>
            <person name="Martin F.M."/>
            <person name="Hacquard S."/>
        </authorList>
    </citation>
    <scope>NUCLEOTIDE SEQUENCE</scope>
    <source>
        <strain evidence="1">FSSC 5 MPI-SDFR-AT-0091</strain>
    </source>
</reference>
<protein>
    <submittedName>
        <fullName evidence="1">Uncharacterized protein</fullName>
    </submittedName>
</protein>